<protein>
    <submittedName>
        <fullName evidence="2">Uncharacterized protein</fullName>
    </submittedName>
</protein>
<feature type="region of interest" description="Disordered" evidence="1">
    <location>
        <begin position="185"/>
        <end position="282"/>
    </location>
</feature>
<evidence type="ECO:0000313" key="3">
    <source>
        <dbReference type="Proteomes" id="UP000006514"/>
    </source>
</evidence>
<dbReference type="AlphaFoldDB" id="J0CSP8"/>
<organism evidence="2 3">
    <name type="scientific">Auricularia subglabra (strain TFB-10046 / SS5)</name>
    <name type="common">White-rot fungus</name>
    <name type="synonym">Auricularia delicata (strain TFB10046)</name>
    <dbReference type="NCBI Taxonomy" id="717982"/>
    <lineage>
        <taxon>Eukaryota</taxon>
        <taxon>Fungi</taxon>
        <taxon>Dikarya</taxon>
        <taxon>Basidiomycota</taxon>
        <taxon>Agaricomycotina</taxon>
        <taxon>Agaricomycetes</taxon>
        <taxon>Auriculariales</taxon>
        <taxon>Auriculariaceae</taxon>
        <taxon>Auricularia</taxon>
    </lineage>
</organism>
<keyword evidence="3" id="KW-1185">Reference proteome</keyword>
<reference evidence="3" key="1">
    <citation type="journal article" date="2012" name="Science">
        <title>The Paleozoic origin of enzymatic lignin decomposition reconstructed from 31 fungal genomes.</title>
        <authorList>
            <person name="Floudas D."/>
            <person name="Binder M."/>
            <person name="Riley R."/>
            <person name="Barry K."/>
            <person name="Blanchette R.A."/>
            <person name="Henrissat B."/>
            <person name="Martinez A.T."/>
            <person name="Otillar R."/>
            <person name="Spatafora J.W."/>
            <person name="Yadav J.S."/>
            <person name="Aerts A."/>
            <person name="Benoit I."/>
            <person name="Boyd A."/>
            <person name="Carlson A."/>
            <person name="Copeland A."/>
            <person name="Coutinho P.M."/>
            <person name="de Vries R.P."/>
            <person name="Ferreira P."/>
            <person name="Findley K."/>
            <person name="Foster B."/>
            <person name="Gaskell J."/>
            <person name="Glotzer D."/>
            <person name="Gorecki P."/>
            <person name="Heitman J."/>
            <person name="Hesse C."/>
            <person name="Hori C."/>
            <person name="Igarashi K."/>
            <person name="Jurgens J.A."/>
            <person name="Kallen N."/>
            <person name="Kersten P."/>
            <person name="Kohler A."/>
            <person name="Kuees U."/>
            <person name="Kumar T.K.A."/>
            <person name="Kuo A."/>
            <person name="LaButti K."/>
            <person name="Larrondo L.F."/>
            <person name="Lindquist E."/>
            <person name="Ling A."/>
            <person name="Lombard V."/>
            <person name="Lucas S."/>
            <person name="Lundell T."/>
            <person name="Martin R."/>
            <person name="McLaughlin D.J."/>
            <person name="Morgenstern I."/>
            <person name="Morin E."/>
            <person name="Murat C."/>
            <person name="Nagy L.G."/>
            <person name="Nolan M."/>
            <person name="Ohm R.A."/>
            <person name="Patyshakuliyeva A."/>
            <person name="Rokas A."/>
            <person name="Ruiz-Duenas F.J."/>
            <person name="Sabat G."/>
            <person name="Salamov A."/>
            <person name="Samejima M."/>
            <person name="Schmutz J."/>
            <person name="Slot J.C."/>
            <person name="St John F."/>
            <person name="Stenlid J."/>
            <person name="Sun H."/>
            <person name="Sun S."/>
            <person name="Syed K."/>
            <person name="Tsang A."/>
            <person name="Wiebenga A."/>
            <person name="Young D."/>
            <person name="Pisabarro A."/>
            <person name="Eastwood D.C."/>
            <person name="Martin F."/>
            <person name="Cullen D."/>
            <person name="Grigoriev I.V."/>
            <person name="Hibbett D.S."/>
        </authorList>
    </citation>
    <scope>NUCLEOTIDE SEQUENCE [LARGE SCALE GENOMIC DNA]</scope>
    <source>
        <strain evidence="3">TFB10046</strain>
    </source>
</reference>
<evidence type="ECO:0000313" key="2">
    <source>
        <dbReference type="EMBL" id="EJD33314.1"/>
    </source>
</evidence>
<feature type="compositionally biased region" description="Basic residues" evidence="1">
    <location>
        <begin position="13"/>
        <end position="24"/>
    </location>
</feature>
<gene>
    <name evidence="2" type="ORF">AURDEDRAFT_177613</name>
</gene>
<sequence length="303" mass="32315">MRATRTLAWPPSRLRRPAPSRGHRATPATRMLALAQLPSRVHRAGCARVARRLVFGADETLAVSSSPVMGRSDGVKPGSDWRFPTLVFAARRLVATARDARRAATRAVSYSPPGRPLVATARDARASPAVSSSPLTRPPVATARNARSPAVLSPSDGVKPGSDWRFPTLVFAARRLVATARDARRAATRAVSYSPPGRPLVATARDARASPAVSSSPLTRPPVATARNARSPAVLSPVQTRDRPPGRPPSRGHRTEHASRGTHPRSPFRGHHPCAISSSGDGTRLRGRVRRLVFNALPPSGVL</sequence>
<feature type="region of interest" description="Disordered" evidence="1">
    <location>
        <begin position="104"/>
        <end position="159"/>
    </location>
</feature>
<accession>J0CSP8</accession>
<name>J0CSP8_AURST</name>
<dbReference type="EMBL" id="JH688304">
    <property type="protein sequence ID" value="EJD33314.1"/>
    <property type="molecule type" value="Genomic_DNA"/>
</dbReference>
<feature type="region of interest" description="Disordered" evidence="1">
    <location>
        <begin position="1"/>
        <end position="26"/>
    </location>
</feature>
<feature type="compositionally biased region" description="Basic residues" evidence="1">
    <location>
        <begin position="260"/>
        <end position="272"/>
    </location>
</feature>
<dbReference type="Proteomes" id="UP000006514">
    <property type="component" value="Unassembled WGS sequence"/>
</dbReference>
<dbReference type="KEGG" id="adl:AURDEDRAFT_177613"/>
<proteinExistence type="predicted"/>
<dbReference type="InParanoid" id="J0CSP8"/>
<evidence type="ECO:0000256" key="1">
    <source>
        <dbReference type="SAM" id="MobiDB-lite"/>
    </source>
</evidence>